<sequence>MVTVGEFCNRRVVTIGKTDKVLEAARRMRAHHVGSLVVVDEVDGLKPIGIVTDRDIVVEVVALASAYLESIQVGDLVTEPLTTARENESLLDTIRRMRHAGIRRIPVVNEEGAILGIIAFDDLLGFLSDELSELSALVIREQNIEAHRRL</sequence>
<dbReference type="EMBL" id="CP012159">
    <property type="protein sequence ID" value="AKT41208.1"/>
    <property type="molecule type" value="Genomic_DNA"/>
</dbReference>
<organism evidence="4 5">
    <name type="scientific">Chondromyces crocatus</name>
    <dbReference type="NCBI Taxonomy" id="52"/>
    <lineage>
        <taxon>Bacteria</taxon>
        <taxon>Pseudomonadati</taxon>
        <taxon>Myxococcota</taxon>
        <taxon>Polyangia</taxon>
        <taxon>Polyangiales</taxon>
        <taxon>Polyangiaceae</taxon>
        <taxon>Chondromyces</taxon>
    </lineage>
</organism>
<dbReference type="InterPro" id="IPR046342">
    <property type="entry name" value="CBS_dom_sf"/>
</dbReference>
<dbReference type="PANTHER" id="PTHR43080">
    <property type="entry name" value="CBS DOMAIN-CONTAINING PROTEIN CBSX3, MITOCHONDRIAL"/>
    <property type="match status" value="1"/>
</dbReference>
<feature type="domain" description="CBS" evidence="3">
    <location>
        <begin position="8"/>
        <end position="70"/>
    </location>
</feature>
<name>A0A0K1EKS5_CHOCO</name>
<dbReference type="Gene3D" id="3.10.580.10">
    <property type="entry name" value="CBS-domain"/>
    <property type="match status" value="1"/>
</dbReference>
<dbReference type="SMART" id="SM00116">
    <property type="entry name" value="CBS"/>
    <property type="match status" value="2"/>
</dbReference>
<keyword evidence="1 2" id="KW-0129">CBS domain</keyword>
<gene>
    <name evidence="4" type="ORF">CMC5_053690</name>
</gene>
<dbReference type="SUPFAM" id="SSF54631">
    <property type="entry name" value="CBS-domain pair"/>
    <property type="match status" value="1"/>
</dbReference>
<evidence type="ECO:0000313" key="5">
    <source>
        <dbReference type="Proteomes" id="UP000067626"/>
    </source>
</evidence>
<dbReference type="STRING" id="52.CMC5_053690"/>
<dbReference type="AlphaFoldDB" id="A0A0K1EKS5"/>
<dbReference type="PANTHER" id="PTHR43080:SF2">
    <property type="entry name" value="CBS DOMAIN-CONTAINING PROTEIN"/>
    <property type="match status" value="1"/>
</dbReference>
<evidence type="ECO:0000256" key="2">
    <source>
        <dbReference type="PROSITE-ProRule" id="PRU00703"/>
    </source>
</evidence>
<dbReference type="OrthoDB" id="9802114at2"/>
<dbReference type="CDD" id="cd17775">
    <property type="entry name" value="CBS_pair_bact_arch"/>
    <property type="match status" value="1"/>
</dbReference>
<proteinExistence type="predicted"/>
<accession>A0A0K1EKS5</accession>
<dbReference type="InterPro" id="IPR051257">
    <property type="entry name" value="Diverse_CBS-Domain"/>
</dbReference>
<dbReference type="KEGG" id="ccro:CMC5_053690"/>
<evidence type="ECO:0000259" key="3">
    <source>
        <dbReference type="PROSITE" id="PS51371"/>
    </source>
</evidence>
<dbReference type="Pfam" id="PF00571">
    <property type="entry name" value="CBS"/>
    <property type="match status" value="2"/>
</dbReference>
<dbReference type="RefSeq" id="WP_050433019.1">
    <property type="nucleotide sequence ID" value="NZ_CP012159.1"/>
</dbReference>
<dbReference type="Proteomes" id="UP000067626">
    <property type="component" value="Chromosome"/>
</dbReference>
<evidence type="ECO:0000313" key="4">
    <source>
        <dbReference type="EMBL" id="AKT41208.1"/>
    </source>
</evidence>
<dbReference type="PROSITE" id="PS51371">
    <property type="entry name" value="CBS"/>
    <property type="match status" value="2"/>
</dbReference>
<dbReference type="InterPro" id="IPR000644">
    <property type="entry name" value="CBS_dom"/>
</dbReference>
<evidence type="ECO:0000256" key="1">
    <source>
        <dbReference type="ARBA" id="ARBA00023122"/>
    </source>
</evidence>
<keyword evidence="5" id="KW-1185">Reference proteome</keyword>
<feature type="domain" description="CBS" evidence="3">
    <location>
        <begin position="77"/>
        <end position="133"/>
    </location>
</feature>
<protein>
    <submittedName>
        <fullName evidence="4">Signal transduction protein</fullName>
    </submittedName>
</protein>
<reference evidence="4 5" key="1">
    <citation type="submission" date="2015-07" db="EMBL/GenBank/DDBJ databases">
        <title>Genome analysis of myxobacterium Chondromyces crocatus Cm c5 reveals a high potential for natural compound synthesis and the genetic basis for the loss of fruiting body formation.</title>
        <authorList>
            <person name="Zaburannyi N."/>
            <person name="Bunk B."/>
            <person name="Maier J."/>
            <person name="Overmann J."/>
            <person name="Mueller R."/>
        </authorList>
    </citation>
    <scope>NUCLEOTIDE SEQUENCE [LARGE SCALE GENOMIC DNA]</scope>
    <source>
        <strain evidence="4 5">Cm c5</strain>
    </source>
</reference>